<evidence type="ECO:0000313" key="7">
    <source>
        <dbReference type="EMBL" id="GAW96467.1"/>
    </source>
</evidence>
<evidence type="ECO:0000256" key="4">
    <source>
        <dbReference type="ARBA" id="ARBA00023172"/>
    </source>
</evidence>
<protein>
    <submittedName>
        <fullName evidence="7">Integrase</fullName>
    </submittedName>
</protein>
<dbReference type="InterPro" id="IPR010998">
    <property type="entry name" value="Integrase_recombinase_N"/>
</dbReference>
<dbReference type="InterPro" id="IPR011010">
    <property type="entry name" value="DNA_brk_join_enz"/>
</dbReference>
<feature type="domain" description="Tyr recombinase" evidence="6">
    <location>
        <begin position="206"/>
        <end position="417"/>
    </location>
</feature>
<evidence type="ECO:0000256" key="5">
    <source>
        <dbReference type="SAM" id="MobiDB-lite"/>
    </source>
</evidence>
<evidence type="ECO:0000256" key="1">
    <source>
        <dbReference type="ARBA" id="ARBA00004496"/>
    </source>
</evidence>
<organism evidence="7 8">
    <name type="scientific">Colwellia marinimaniae</name>
    <dbReference type="NCBI Taxonomy" id="1513592"/>
    <lineage>
        <taxon>Bacteria</taxon>
        <taxon>Pseudomonadati</taxon>
        <taxon>Pseudomonadota</taxon>
        <taxon>Gammaproteobacteria</taxon>
        <taxon>Alteromonadales</taxon>
        <taxon>Colwelliaceae</taxon>
        <taxon>Colwellia</taxon>
    </lineage>
</organism>
<dbReference type="InterPro" id="IPR050090">
    <property type="entry name" value="Tyrosine_recombinase_XerCD"/>
</dbReference>
<dbReference type="SUPFAM" id="SSF56349">
    <property type="entry name" value="DNA breaking-rejoining enzymes"/>
    <property type="match status" value="1"/>
</dbReference>
<dbReference type="Gene3D" id="1.10.150.130">
    <property type="match status" value="1"/>
</dbReference>
<dbReference type="PANTHER" id="PTHR30349">
    <property type="entry name" value="PHAGE INTEGRASE-RELATED"/>
    <property type="match status" value="1"/>
</dbReference>
<dbReference type="PROSITE" id="PS51898">
    <property type="entry name" value="TYR_RECOMBINASE"/>
    <property type="match status" value="1"/>
</dbReference>
<keyword evidence="2" id="KW-0229">DNA integration</keyword>
<dbReference type="Gene3D" id="1.10.443.10">
    <property type="entry name" value="Intergrase catalytic core"/>
    <property type="match status" value="1"/>
</dbReference>
<keyword evidence="3" id="KW-0238">DNA-binding</keyword>
<dbReference type="RefSeq" id="WP_057180968.1">
    <property type="nucleotide sequence ID" value="NZ_BDQM01000014.1"/>
</dbReference>
<dbReference type="InterPro" id="IPR013762">
    <property type="entry name" value="Integrase-like_cat_sf"/>
</dbReference>
<evidence type="ECO:0000259" key="6">
    <source>
        <dbReference type="PROSITE" id="PS51898"/>
    </source>
</evidence>
<evidence type="ECO:0000256" key="3">
    <source>
        <dbReference type="ARBA" id="ARBA00023125"/>
    </source>
</evidence>
<proteinExistence type="predicted"/>
<evidence type="ECO:0000256" key="2">
    <source>
        <dbReference type="ARBA" id="ARBA00022908"/>
    </source>
</evidence>
<comment type="subcellular location">
    <subcellularLocation>
        <location evidence="1">Cytoplasm</location>
    </subcellularLocation>
</comment>
<dbReference type="InterPro" id="IPR002104">
    <property type="entry name" value="Integrase_catalytic"/>
</dbReference>
<evidence type="ECO:0000313" key="8">
    <source>
        <dbReference type="Proteomes" id="UP000197068"/>
    </source>
</evidence>
<feature type="region of interest" description="Disordered" evidence="5">
    <location>
        <begin position="398"/>
        <end position="421"/>
    </location>
</feature>
<sequence>MSLTKTSTSTFSKPVPLYPPYLDLCDFDLEDYPQLDKIFSANEPWWLEQFNWGKIFLTYIGRNKSNHTYDRFRNDVERFILWSFIEKKKPIDQLRKTDLLEYADFCWQPPVTWIGTSNQERFKLSNGYSTANELWFPFKMQAPKSQKSQYVIDKKKYRPSQQTLSSMFTALIVFYNYLMAEDFCIGNPAAIAKKDCRHFIIDSQVKEIKRLTASQWQYVLDTAVEMADEDPIFERNLFVIASLKTLFLRISELSERPNWSPTMGHFWQDEDENWWLKIFGKSRKIRDITVPVDYLHFLERYRAYRGLLGLPIRNENTVLVEKIRGQGGMTSRHLRRLVQSVFDLAYENMRRVEGETRAMKLKEASAHWLRHTGASMEIERGRPLKDISEDLGHASMATTDTVYVQSENKKRAESGKRRKVD</sequence>
<reference evidence="7 8" key="1">
    <citation type="submission" date="2017-06" db="EMBL/GenBank/DDBJ databases">
        <title>Whole Genome Sequences of Colwellia marinimaniae MTCD1.</title>
        <authorList>
            <person name="Kusumoto H."/>
            <person name="Inoue M."/>
            <person name="Tanikawa K."/>
            <person name="Maeji H."/>
            <person name="Cameron J.H."/>
            <person name="Bartlett D.H."/>
        </authorList>
    </citation>
    <scope>NUCLEOTIDE SEQUENCE [LARGE SCALE GENOMIC DNA]</scope>
    <source>
        <strain evidence="7 8">MTCD1</strain>
    </source>
</reference>
<keyword evidence="8" id="KW-1185">Reference proteome</keyword>
<feature type="compositionally biased region" description="Basic and acidic residues" evidence="5">
    <location>
        <begin position="407"/>
        <end position="421"/>
    </location>
</feature>
<dbReference type="PANTHER" id="PTHR30349:SF77">
    <property type="entry name" value="TYROSINE RECOMBINASE XERC"/>
    <property type="match status" value="1"/>
</dbReference>
<gene>
    <name evidence="7" type="ORF">MTCD1_02082</name>
</gene>
<accession>A0ABQ0MVU6</accession>
<keyword evidence="4" id="KW-0233">DNA recombination</keyword>
<dbReference type="CDD" id="cd00397">
    <property type="entry name" value="DNA_BRE_C"/>
    <property type="match status" value="1"/>
</dbReference>
<dbReference type="Pfam" id="PF00589">
    <property type="entry name" value="Phage_integrase"/>
    <property type="match status" value="1"/>
</dbReference>
<comment type="caution">
    <text evidence="7">The sequence shown here is derived from an EMBL/GenBank/DDBJ whole genome shotgun (WGS) entry which is preliminary data.</text>
</comment>
<dbReference type="Proteomes" id="UP000197068">
    <property type="component" value="Unassembled WGS sequence"/>
</dbReference>
<name>A0ABQ0MVU6_9GAMM</name>
<dbReference type="EMBL" id="BDQM01000014">
    <property type="protein sequence ID" value="GAW96467.1"/>
    <property type="molecule type" value="Genomic_DNA"/>
</dbReference>